<reference evidence="1 2" key="1">
    <citation type="submission" date="2019-02" db="EMBL/GenBank/DDBJ databases">
        <title>Deep-cultivation of Planctomycetes and their phenomic and genomic characterization uncovers novel biology.</title>
        <authorList>
            <person name="Wiegand S."/>
            <person name="Jogler M."/>
            <person name="Boedeker C."/>
            <person name="Pinto D."/>
            <person name="Vollmers J."/>
            <person name="Rivas-Marin E."/>
            <person name="Kohn T."/>
            <person name="Peeters S.H."/>
            <person name="Heuer A."/>
            <person name="Rast P."/>
            <person name="Oberbeckmann S."/>
            <person name="Bunk B."/>
            <person name="Jeske O."/>
            <person name="Meyerdierks A."/>
            <person name="Storesund J.E."/>
            <person name="Kallscheuer N."/>
            <person name="Luecker S."/>
            <person name="Lage O.M."/>
            <person name="Pohl T."/>
            <person name="Merkel B.J."/>
            <person name="Hornburger P."/>
            <person name="Mueller R.-W."/>
            <person name="Bruemmer F."/>
            <person name="Labrenz M."/>
            <person name="Spormann A.M."/>
            <person name="Op den Camp H."/>
            <person name="Overmann J."/>
            <person name="Amann R."/>
            <person name="Jetten M.S.M."/>
            <person name="Mascher T."/>
            <person name="Medema M.H."/>
            <person name="Devos D.P."/>
            <person name="Kaster A.-K."/>
            <person name="Ovreas L."/>
            <person name="Rohde M."/>
            <person name="Galperin M.Y."/>
            <person name="Jogler C."/>
        </authorList>
    </citation>
    <scope>NUCLEOTIDE SEQUENCE [LARGE SCALE GENOMIC DNA]</scope>
    <source>
        <strain evidence="1 2">Poly30</strain>
    </source>
</reference>
<gene>
    <name evidence="1" type="ORF">Poly30_22880</name>
</gene>
<evidence type="ECO:0000313" key="2">
    <source>
        <dbReference type="Proteomes" id="UP000320390"/>
    </source>
</evidence>
<dbReference type="InterPro" id="IPR011990">
    <property type="entry name" value="TPR-like_helical_dom_sf"/>
</dbReference>
<dbReference type="EMBL" id="CP036434">
    <property type="protein sequence ID" value="QDV06773.1"/>
    <property type="molecule type" value="Genomic_DNA"/>
</dbReference>
<keyword evidence="2" id="KW-1185">Reference proteome</keyword>
<organism evidence="1 2">
    <name type="scientific">Saltatorellus ferox</name>
    <dbReference type="NCBI Taxonomy" id="2528018"/>
    <lineage>
        <taxon>Bacteria</taxon>
        <taxon>Pseudomonadati</taxon>
        <taxon>Planctomycetota</taxon>
        <taxon>Planctomycetia</taxon>
        <taxon>Planctomycetia incertae sedis</taxon>
        <taxon>Saltatorellus</taxon>
    </lineage>
</organism>
<dbReference type="Proteomes" id="UP000320390">
    <property type="component" value="Chromosome"/>
</dbReference>
<dbReference type="Gene3D" id="2.60.120.560">
    <property type="entry name" value="Exo-inulinase, domain 1"/>
    <property type="match status" value="1"/>
</dbReference>
<sequence>MSRKLAFSRPLSPFTATENCPMTRPTRPLCPPAARTGAAALFFLGLPVAAGMAMLSGAPAHAAISQDDGDLKAAQVQLELHPDDPAVLLAASEAAFAEAEDDQALWYAELARIAAEGTDAARDTEKKVRAIRDEIGIEVPMLGKSVDDYSKDLFDFARACSGKKYYANAADLLGSLVGSPYERQAISILEKLFKKSDAIEAMLNSGVPIKVDVKGRRSDEEIQRLNRTHSDWSSKHELKGKNYTVLTDMGIEIAEQMLSAMEQMNQFYRQIFEYKERGGTMRRCEVRVWKTREEFDGFNDGVSPNVKGFFRPDENSVSTYDPRTEPGGSSKTIEDLWTTLYHEASHQFTRAVWKNPIPTWLNEGTASYFEGAALLTGGVVETNRIPRSRLSSLVYYLGIDDLWEKSEGSEAVGKSGRYTPAPRSPGLKAVVSYMAPGSYPGEYYPFGWGIVYFCLNYENENSERVYAPIYKEFMKSYYKTGGDNPLKRFVVYFIEQPEIEGIKTFEDFENLWIDWIAELARRQFGGPDQADKLIAQAQREIADKQPGYAIQSLRWALRKRAEDPTALKLLAESYLETDNKDAALFTYRQLAMVARGADDMEAPLRGYDGTAAEALEAALAGLVNVDSSIGKKLSDGVDTFVQNTLQEADAWVEAGYPRVGLQAIAMATELVGGDGHLSAKAAEIRDSASVDVRRTYRLPVKDLQGWSTSGGEWEAEEDGTDRTIIHPEDRAAEATLIKPPRSTFRFDVDVEVADPESMTLPGITFAGGPSGNRSFVMLGNSGTFGFLEFDRETGAPKLDMDAFKRGPRVKDGKVTMSIEVGPHATKFYADDKELASIEQAASAVAGQIGLTCWGKTKFLNPRLTY</sequence>
<evidence type="ECO:0000313" key="1">
    <source>
        <dbReference type="EMBL" id="QDV06773.1"/>
    </source>
</evidence>
<protein>
    <recommendedName>
        <fullName evidence="3">DUF1570 domain-containing protein</fullName>
    </recommendedName>
</protein>
<dbReference type="Gene3D" id="1.25.40.10">
    <property type="entry name" value="Tetratricopeptide repeat domain"/>
    <property type="match status" value="1"/>
</dbReference>
<name>A0A518ERQ8_9BACT</name>
<evidence type="ECO:0008006" key="3">
    <source>
        <dbReference type="Google" id="ProtNLM"/>
    </source>
</evidence>
<proteinExistence type="predicted"/>
<accession>A0A518ERQ8</accession>
<dbReference type="AlphaFoldDB" id="A0A518ERQ8"/>